<dbReference type="InParanoid" id="F2U9S3"/>
<name>F2U9S3_SALR5</name>
<accession>F2U9S3</accession>
<feature type="signal peptide" evidence="2">
    <location>
        <begin position="1"/>
        <end position="32"/>
    </location>
</feature>
<feature type="region of interest" description="Disordered" evidence="1">
    <location>
        <begin position="56"/>
        <end position="186"/>
    </location>
</feature>
<feature type="region of interest" description="Disordered" evidence="1">
    <location>
        <begin position="237"/>
        <end position="256"/>
    </location>
</feature>
<proteinExistence type="predicted"/>
<protein>
    <submittedName>
        <fullName evidence="3">Uncharacterized protein</fullName>
    </submittedName>
</protein>
<feature type="chain" id="PRO_5003288516" evidence="2">
    <location>
        <begin position="33"/>
        <end position="256"/>
    </location>
</feature>
<organism evidence="4">
    <name type="scientific">Salpingoeca rosetta (strain ATCC 50818 / BSB-021)</name>
    <dbReference type="NCBI Taxonomy" id="946362"/>
    <lineage>
        <taxon>Eukaryota</taxon>
        <taxon>Choanoflagellata</taxon>
        <taxon>Craspedida</taxon>
        <taxon>Salpingoecidae</taxon>
        <taxon>Salpingoeca</taxon>
    </lineage>
</organism>
<feature type="compositionally biased region" description="Acidic residues" evidence="1">
    <location>
        <begin position="78"/>
        <end position="98"/>
    </location>
</feature>
<dbReference type="RefSeq" id="XP_004994131.1">
    <property type="nucleotide sequence ID" value="XM_004994074.1"/>
</dbReference>
<feature type="compositionally biased region" description="Basic and acidic residues" evidence="1">
    <location>
        <begin position="56"/>
        <end position="69"/>
    </location>
</feature>
<feature type="compositionally biased region" description="Low complexity" evidence="1">
    <location>
        <begin position="172"/>
        <end position="182"/>
    </location>
</feature>
<dbReference type="AlphaFoldDB" id="F2U9S3"/>
<dbReference type="EMBL" id="GL832965">
    <property type="protein sequence ID" value="EGD73100.1"/>
    <property type="molecule type" value="Genomic_DNA"/>
</dbReference>
<feature type="compositionally biased region" description="Basic and acidic residues" evidence="1">
    <location>
        <begin position="155"/>
        <end position="166"/>
    </location>
</feature>
<dbReference type="Proteomes" id="UP000007799">
    <property type="component" value="Unassembled WGS sequence"/>
</dbReference>
<evidence type="ECO:0000313" key="3">
    <source>
        <dbReference type="EMBL" id="EGD73100.1"/>
    </source>
</evidence>
<evidence type="ECO:0000256" key="2">
    <source>
        <dbReference type="SAM" id="SignalP"/>
    </source>
</evidence>
<dbReference type="GeneID" id="16074709"/>
<evidence type="ECO:0000256" key="1">
    <source>
        <dbReference type="SAM" id="MobiDB-lite"/>
    </source>
</evidence>
<keyword evidence="2" id="KW-0732">Signal</keyword>
<evidence type="ECO:0000313" key="4">
    <source>
        <dbReference type="Proteomes" id="UP000007799"/>
    </source>
</evidence>
<feature type="compositionally biased region" description="Acidic residues" evidence="1">
    <location>
        <begin position="130"/>
        <end position="154"/>
    </location>
</feature>
<sequence>MRTTTAAVGLRVGVAVCVVLVALAVLDTPGSSMTGLCHAAGDAPFAHLMRANDGARGRMMSRDDDDMRGADGGAGGRDDDDDRTNADVDDDDDDDGGEEEGRKGRRNQRQGGGGGDDDDGGGGGGAGSDGGEDDEAEGDANAQGDDDADQEQQEANDKARVLDKIQQRLKQRPQPQSQQPASKKMDVNVLQYAGDTLDEVDEDPILLQRRFRRLQALVESGELRSEQVEYYKKYVLHHPRTHSQHSHNGNNGNNQP</sequence>
<dbReference type="KEGG" id="sre:PTSG_04813"/>
<keyword evidence="4" id="KW-1185">Reference proteome</keyword>
<feature type="compositionally biased region" description="Low complexity" evidence="1">
    <location>
        <begin position="246"/>
        <end position="256"/>
    </location>
</feature>
<reference evidence="3" key="1">
    <citation type="submission" date="2009-08" db="EMBL/GenBank/DDBJ databases">
        <title>Annotation of Salpingoeca rosetta.</title>
        <authorList>
            <consortium name="The Broad Institute Genome Sequencing Platform"/>
            <person name="Russ C."/>
            <person name="Cuomo C."/>
            <person name="Burger G."/>
            <person name="Gray M.W."/>
            <person name="Holland P.W.H."/>
            <person name="King N."/>
            <person name="Lang F.B.F."/>
            <person name="Roger A.J."/>
            <person name="Ruiz-Trillo I."/>
            <person name="Young S.K."/>
            <person name="Zeng Q."/>
            <person name="Gargeya S."/>
            <person name="Alvarado L."/>
            <person name="Berlin A."/>
            <person name="Chapman S.B."/>
            <person name="Chen Z."/>
            <person name="Freedman E."/>
            <person name="Gellesch M."/>
            <person name="Goldberg J."/>
            <person name="Griggs A."/>
            <person name="Gujja S."/>
            <person name="Heilman E."/>
            <person name="Heiman D."/>
            <person name="Howarth C."/>
            <person name="Mehta T."/>
            <person name="Neiman D."/>
            <person name="Pearson M."/>
            <person name="Roberts A."/>
            <person name="Saif S."/>
            <person name="Shea T."/>
            <person name="Shenoy N."/>
            <person name="Sisk P."/>
            <person name="Stolte C."/>
            <person name="Sykes S."/>
            <person name="White J."/>
            <person name="Yandava C."/>
            <person name="Haas B."/>
            <person name="Nusbaum C."/>
            <person name="Birren B."/>
        </authorList>
    </citation>
    <scope>NUCLEOTIDE SEQUENCE [LARGE SCALE GENOMIC DNA]</scope>
    <source>
        <strain evidence="3">ATCC 50818</strain>
    </source>
</reference>
<gene>
    <name evidence="3" type="ORF">PTSG_04813</name>
</gene>